<sequence>MVSKSDSQESTKITSLQNEVSKVEEKLSEFRKCSDSAFRGLKEQVESLRGLLDRQSEKGNPPTPELRAEISSRAENIKSSLSKIVKVHRDVHPAISKFGKLIDKSFVDDLSTLVSYFIDVDGKHRNRSRDPTKTSSIRSPFAKEGESTKSADELIYLVITEHLLRQSQDQLAESLVHNLGFKSGDVKLDEFRGLSNLISKIQKGDLEPVKKWLSENKEQLGSQAYQLEYTLAKLDFLSTVQNNANDHSAILQCARQLVPFAQTYPSDFEHLMGSLVFLGRNLDGTPYADLVFSQSATTEPMEISPCVSQTNLCDEEMDHLKESPSIPMEESHNSDAAVSGRLKPDGALAQAASLFKKAYCRQMNLSETDPICTVFNSGCRLLSRQQTLQRALSCLGKYCTMDGDTLPIAVELDPAAHRHNIFHCPVIKEVTTGSNGPVRLTCGHVISRDAFESLPSVDRSSKVKCPYCPVETYRNQSLDLIF</sequence>
<dbReference type="InterPro" id="IPR044063">
    <property type="entry name" value="ZF_RING_GID"/>
</dbReference>
<dbReference type="InterPro" id="IPR045098">
    <property type="entry name" value="Fyv10_fam"/>
</dbReference>
<evidence type="ECO:0000256" key="7">
    <source>
        <dbReference type="SAM" id="MobiDB-lite"/>
    </source>
</evidence>
<evidence type="ECO:0000313" key="10">
    <source>
        <dbReference type="Proteomes" id="UP001497525"/>
    </source>
</evidence>
<dbReference type="Proteomes" id="UP001497525">
    <property type="component" value="Unassembled WGS sequence"/>
</dbReference>
<feature type="zinc finger region" description="RING-Gid-type" evidence="6">
    <location>
        <begin position="424"/>
        <end position="468"/>
    </location>
</feature>
<dbReference type="PROSITE" id="PS51867">
    <property type="entry name" value="ZF_RING_GID"/>
    <property type="match status" value="1"/>
</dbReference>
<dbReference type="Pfam" id="PF10607">
    <property type="entry name" value="CTLH"/>
    <property type="match status" value="1"/>
</dbReference>
<keyword evidence="5" id="KW-0862">Zinc</keyword>
<feature type="region of interest" description="Disordered" evidence="7">
    <location>
        <begin position="124"/>
        <end position="145"/>
    </location>
</feature>
<dbReference type="SUPFAM" id="SSF57850">
    <property type="entry name" value="RING/U-box"/>
    <property type="match status" value="1"/>
</dbReference>
<dbReference type="InterPro" id="IPR024964">
    <property type="entry name" value="CTLH/CRA"/>
</dbReference>
<dbReference type="GO" id="GO:0005737">
    <property type="term" value="C:cytoplasm"/>
    <property type="evidence" value="ECO:0007669"/>
    <property type="project" value="UniProtKB-SubCell"/>
</dbReference>
<dbReference type="GO" id="GO:0005634">
    <property type="term" value="C:nucleus"/>
    <property type="evidence" value="ECO:0007669"/>
    <property type="project" value="TreeGrafter"/>
</dbReference>
<evidence type="ECO:0000256" key="2">
    <source>
        <dbReference type="ARBA" id="ARBA00022490"/>
    </source>
</evidence>
<dbReference type="GO" id="GO:0043161">
    <property type="term" value="P:proteasome-mediated ubiquitin-dependent protein catabolic process"/>
    <property type="evidence" value="ECO:0007669"/>
    <property type="project" value="InterPro"/>
</dbReference>
<reference evidence="9" key="1">
    <citation type="submission" date="2024-06" db="EMBL/GenBank/DDBJ databases">
        <authorList>
            <person name="Liu X."/>
            <person name="Lenzi L."/>
            <person name="Haldenby T S."/>
            <person name="Uol C."/>
        </authorList>
    </citation>
    <scope>NUCLEOTIDE SEQUENCE</scope>
</reference>
<dbReference type="AlphaFoldDB" id="A0AAV2TBQ0"/>
<keyword evidence="2" id="KW-0963">Cytoplasm</keyword>
<dbReference type="GO" id="GO:0008270">
    <property type="term" value="F:zinc ion binding"/>
    <property type="evidence" value="ECO:0007669"/>
    <property type="project" value="UniProtKB-KW"/>
</dbReference>
<dbReference type="PANTHER" id="PTHR12170">
    <property type="entry name" value="MACROPHAGE ERYTHROBLAST ATTACHER-RELATED"/>
    <property type="match status" value="1"/>
</dbReference>
<evidence type="ECO:0000256" key="6">
    <source>
        <dbReference type="PROSITE-ProRule" id="PRU01215"/>
    </source>
</evidence>
<evidence type="ECO:0000256" key="5">
    <source>
        <dbReference type="ARBA" id="ARBA00022833"/>
    </source>
</evidence>
<evidence type="ECO:0000256" key="4">
    <source>
        <dbReference type="ARBA" id="ARBA00022771"/>
    </source>
</evidence>
<keyword evidence="3" id="KW-0479">Metal-binding</keyword>
<comment type="caution">
    <text evidence="9">The sequence shown here is derived from an EMBL/GenBank/DDBJ whole genome shotgun (WGS) entry which is preliminary data.</text>
</comment>
<evidence type="ECO:0000259" key="8">
    <source>
        <dbReference type="PROSITE" id="PS51867"/>
    </source>
</evidence>
<dbReference type="GO" id="GO:0061630">
    <property type="term" value="F:ubiquitin protein ligase activity"/>
    <property type="evidence" value="ECO:0007669"/>
    <property type="project" value="InterPro"/>
</dbReference>
<proteinExistence type="predicted"/>
<evidence type="ECO:0000256" key="3">
    <source>
        <dbReference type="ARBA" id="ARBA00022723"/>
    </source>
</evidence>
<name>A0AAV2TBQ0_CALDB</name>
<feature type="domain" description="RING-Gid-type" evidence="8">
    <location>
        <begin position="424"/>
        <end position="468"/>
    </location>
</feature>
<dbReference type="PANTHER" id="PTHR12170:SF3">
    <property type="entry name" value="GH10162P"/>
    <property type="match status" value="1"/>
</dbReference>
<gene>
    <name evidence="9" type="ORF">CDAUBV1_LOCUS5574</name>
</gene>
<keyword evidence="4 6" id="KW-0863">Zinc-finger</keyword>
<evidence type="ECO:0000313" key="9">
    <source>
        <dbReference type="EMBL" id="CAL5132733.1"/>
    </source>
</evidence>
<evidence type="ECO:0000256" key="1">
    <source>
        <dbReference type="ARBA" id="ARBA00004496"/>
    </source>
</evidence>
<dbReference type="GO" id="GO:0034657">
    <property type="term" value="C:GID complex"/>
    <property type="evidence" value="ECO:0007669"/>
    <property type="project" value="TreeGrafter"/>
</dbReference>
<accession>A0AAV2TBQ0</accession>
<feature type="region of interest" description="Disordered" evidence="7">
    <location>
        <begin position="49"/>
        <end position="69"/>
    </location>
</feature>
<organism evidence="9 10">
    <name type="scientific">Calicophoron daubneyi</name>
    <name type="common">Rumen fluke</name>
    <name type="synonym">Paramphistomum daubneyi</name>
    <dbReference type="NCBI Taxonomy" id="300641"/>
    <lineage>
        <taxon>Eukaryota</taxon>
        <taxon>Metazoa</taxon>
        <taxon>Spiralia</taxon>
        <taxon>Lophotrochozoa</taxon>
        <taxon>Platyhelminthes</taxon>
        <taxon>Trematoda</taxon>
        <taxon>Digenea</taxon>
        <taxon>Plagiorchiida</taxon>
        <taxon>Pronocephalata</taxon>
        <taxon>Paramphistomoidea</taxon>
        <taxon>Paramphistomidae</taxon>
        <taxon>Calicophoron</taxon>
    </lineage>
</organism>
<protein>
    <recommendedName>
        <fullName evidence="8">RING-Gid-type domain-containing protein</fullName>
    </recommendedName>
</protein>
<comment type="subcellular location">
    <subcellularLocation>
        <location evidence="1">Cytoplasm</location>
    </subcellularLocation>
</comment>
<dbReference type="EMBL" id="CAXLJL010000134">
    <property type="protein sequence ID" value="CAL5132733.1"/>
    <property type="molecule type" value="Genomic_DNA"/>
</dbReference>